<feature type="transmembrane region" description="Helical" evidence="1">
    <location>
        <begin position="99"/>
        <end position="119"/>
    </location>
</feature>
<feature type="transmembrane region" description="Helical" evidence="1">
    <location>
        <begin position="6"/>
        <end position="26"/>
    </location>
</feature>
<evidence type="ECO:0000256" key="1">
    <source>
        <dbReference type="SAM" id="Phobius"/>
    </source>
</evidence>
<evidence type="ECO:0000313" key="3">
    <source>
        <dbReference type="Proteomes" id="UP000320390"/>
    </source>
</evidence>
<dbReference type="Proteomes" id="UP000320390">
    <property type="component" value="Chromosome"/>
</dbReference>
<feature type="transmembrane region" description="Helical" evidence="1">
    <location>
        <begin position="38"/>
        <end position="58"/>
    </location>
</feature>
<dbReference type="AlphaFoldDB" id="A0A518EZJ9"/>
<proteinExistence type="predicted"/>
<accession>A0A518EZJ9</accession>
<reference evidence="2 3" key="1">
    <citation type="submission" date="2019-02" db="EMBL/GenBank/DDBJ databases">
        <title>Deep-cultivation of Planctomycetes and their phenomic and genomic characterization uncovers novel biology.</title>
        <authorList>
            <person name="Wiegand S."/>
            <person name="Jogler M."/>
            <person name="Boedeker C."/>
            <person name="Pinto D."/>
            <person name="Vollmers J."/>
            <person name="Rivas-Marin E."/>
            <person name="Kohn T."/>
            <person name="Peeters S.H."/>
            <person name="Heuer A."/>
            <person name="Rast P."/>
            <person name="Oberbeckmann S."/>
            <person name="Bunk B."/>
            <person name="Jeske O."/>
            <person name="Meyerdierks A."/>
            <person name="Storesund J.E."/>
            <person name="Kallscheuer N."/>
            <person name="Luecker S."/>
            <person name="Lage O.M."/>
            <person name="Pohl T."/>
            <person name="Merkel B.J."/>
            <person name="Hornburger P."/>
            <person name="Mueller R.-W."/>
            <person name="Bruemmer F."/>
            <person name="Labrenz M."/>
            <person name="Spormann A.M."/>
            <person name="Op den Camp H."/>
            <person name="Overmann J."/>
            <person name="Amann R."/>
            <person name="Jetten M.S.M."/>
            <person name="Mascher T."/>
            <person name="Medema M.H."/>
            <person name="Devos D.P."/>
            <person name="Kaster A.-K."/>
            <person name="Ovreas L."/>
            <person name="Rohde M."/>
            <person name="Galperin M.Y."/>
            <person name="Jogler C."/>
        </authorList>
    </citation>
    <scope>NUCLEOTIDE SEQUENCE [LARGE SCALE GENOMIC DNA]</scope>
    <source>
        <strain evidence="2 3">Poly30</strain>
    </source>
</reference>
<organism evidence="2 3">
    <name type="scientific">Saltatorellus ferox</name>
    <dbReference type="NCBI Taxonomy" id="2528018"/>
    <lineage>
        <taxon>Bacteria</taxon>
        <taxon>Pseudomonadati</taxon>
        <taxon>Planctomycetota</taxon>
        <taxon>Planctomycetia</taxon>
        <taxon>Planctomycetia incertae sedis</taxon>
        <taxon>Saltatorellus</taxon>
    </lineage>
</organism>
<keyword evidence="1" id="KW-0472">Membrane</keyword>
<sequence>MLADVVRWAQHGIALFLLGFPLLVVFRRRAHWLRRLPLRLLHAALYAWVAGNACLGYLSTLSVLEWELRDRAAGTESSWFDVPVSDPVAAAAKLLGNTALVPAFLIPFGLFILATFWMVRPSGGTDSERG</sequence>
<keyword evidence="1" id="KW-0812">Transmembrane</keyword>
<keyword evidence="1" id="KW-1133">Transmembrane helix</keyword>
<protein>
    <submittedName>
        <fullName evidence="2">Uncharacterized protein</fullName>
    </submittedName>
</protein>
<name>A0A518EZJ9_9BACT</name>
<evidence type="ECO:0000313" key="2">
    <source>
        <dbReference type="EMBL" id="QDV09504.1"/>
    </source>
</evidence>
<gene>
    <name evidence="2" type="ORF">Poly30_50620</name>
</gene>
<keyword evidence="3" id="KW-1185">Reference proteome</keyword>
<dbReference type="EMBL" id="CP036434">
    <property type="protein sequence ID" value="QDV09504.1"/>
    <property type="molecule type" value="Genomic_DNA"/>
</dbReference>